<evidence type="ECO:0000256" key="1">
    <source>
        <dbReference type="SAM" id="SignalP"/>
    </source>
</evidence>
<dbReference type="InterPro" id="IPR006860">
    <property type="entry name" value="FecR"/>
</dbReference>
<dbReference type="Pfam" id="PF04773">
    <property type="entry name" value="FecR"/>
    <property type="match status" value="1"/>
</dbReference>
<organism evidence="3 4">
    <name type="scientific">Oceanospirillum sediminis</name>
    <dbReference type="NCBI Taxonomy" id="2760088"/>
    <lineage>
        <taxon>Bacteria</taxon>
        <taxon>Pseudomonadati</taxon>
        <taxon>Pseudomonadota</taxon>
        <taxon>Gammaproteobacteria</taxon>
        <taxon>Oceanospirillales</taxon>
        <taxon>Oceanospirillaceae</taxon>
        <taxon>Oceanospirillum</taxon>
    </lineage>
</organism>
<keyword evidence="1" id="KW-0732">Signal</keyword>
<accession>A0A839IT84</accession>
<keyword evidence="4" id="KW-1185">Reference proteome</keyword>
<dbReference type="RefSeq" id="WP_182810283.1">
    <property type="nucleotide sequence ID" value="NZ_JACJFM010000029.1"/>
</dbReference>
<reference evidence="3 4" key="1">
    <citation type="submission" date="2020-08" db="EMBL/GenBank/DDBJ databases">
        <title>Oceanospirillum sp. nov. isolated from marine sediment.</title>
        <authorList>
            <person name="Ji X."/>
        </authorList>
    </citation>
    <scope>NUCLEOTIDE SEQUENCE [LARGE SCALE GENOMIC DNA]</scope>
    <source>
        <strain evidence="3 4">D5</strain>
    </source>
</reference>
<feature type="chain" id="PRO_5032727893" evidence="1">
    <location>
        <begin position="22"/>
        <end position="209"/>
    </location>
</feature>
<evidence type="ECO:0000259" key="2">
    <source>
        <dbReference type="Pfam" id="PF04773"/>
    </source>
</evidence>
<dbReference type="PANTHER" id="PTHR38731">
    <property type="entry name" value="LIPL45-RELATED LIPOPROTEIN-RELATED"/>
    <property type="match status" value="1"/>
</dbReference>
<name>A0A839IT84_9GAMM</name>
<evidence type="ECO:0000313" key="3">
    <source>
        <dbReference type="EMBL" id="MBB1488515.1"/>
    </source>
</evidence>
<protein>
    <submittedName>
        <fullName evidence="3">FecR domain-containing protein</fullName>
    </submittedName>
</protein>
<dbReference type="Proteomes" id="UP000565262">
    <property type="component" value="Unassembled WGS sequence"/>
</dbReference>
<feature type="domain" description="FecR protein" evidence="2">
    <location>
        <begin position="55"/>
        <end position="156"/>
    </location>
</feature>
<dbReference type="Gene3D" id="2.60.120.1440">
    <property type="match status" value="1"/>
</dbReference>
<gene>
    <name evidence="3" type="ORF">H4O21_18075</name>
</gene>
<dbReference type="AlphaFoldDB" id="A0A839IT84"/>
<sequence length="209" mass="22473">MNKAALFLPLIIFIFSSSVIAETIGNISAVQGSASIQRGEQVLPVRPDTLIQTGDQLITPKGGKIRFRLRDNTRITLAEGTRFSIKRYQYNAEKSTSDVKFKLAEGAFRAVTGAIGLQKKPVFEVETSVATMGIRGTDFWGGFIFSDALDVTMISGKGVYIRNADGQVELTQAGQGTTVKAGQAPGAVKSWPESKLQRAIATTALEGDE</sequence>
<evidence type="ECO:0000313" key="4">
    <source>
        <dbReference type="Proteomes" id="UP000565262"/>
    </source>
</evidence>
<dbReference type="EMBL" id="JACJFM010000029">
    <property type="protein sequence ID" value="MBB1488515.1"/>
    <property type="molecule type" value="Genomic_DNA"/>
</dbReference>
<comment type="caution">
    <text evidence="3">The sequence shown here is derived from an EMBL/GenBank/DDBJ whole genome shotgun (WGS) entry which is preliminary data.</text>
</comment>
<proteinExistence type="predicted"/>
<feature type="signal peptide" evidence="1">
    <location>
        <begin position="1"/>
        <end position="21"/>
    </location>
</feature>